<name>A0A1R3J7Z7_9ROSI</name>
<gene>
    <name evidence="1" type="ORF">COLO4_18754</name>
</gene>
<dbReference type="Gene3D" id="3.20.10.10">
    <property type="entry name" value="D-amino Acid Aminotransferase, subunit A, domain 2"/>
    <property type="match status" value="1"/>
</dbReference>
<keyword evidence="2" id="KW-1185">Reference proteome</keyword>
<dbReference type="GO" id="GO:0003824">
    <property type="term" value="F:catalytic activity"/>
    <property type="evidence" value="ECO:0007669"/>
    <property type="project" value="InterPro"/>
</dbReference>
<dbReference type="InterPro" id="IPR036038">
    <property type="entry name" value="Aminotransferase-like"/>
</dbReference>
<organism evidence="1 2">
    <name type="scientific">Corchorus olitorius</name>
    <dbReference type="NCBI Taxonomy" id="93759"/>
    <lineage>
        <taxon>Eukaryota</taxon>
        <taxon>Viridiplantae</taxon>
        <taxon>Streptophyta</taxon>
        <taxon>Embryophyta</taxon>
        <taxon>Tracheophyta</taxon>
        <taxon>Spermatophyta</taxon>
        <taxon>Magnoliopsida</taxon>
        <taxon>eudicotyledons</taxon>
        <taxon>Gunneridae</taxon>
        <taxon>Pentapetalae</taxon>
        <taxon>rosids</taxon>
        <taxon>malvids</taxon>
        <taxon>Malvales</taxon>
        <taxon>Malvaceae</taxon>
        <taxon>Grewioideae</taxon>
        <taxon>Apeibeae</taxon>
        <taxon>Corchorus</taxon>
    </lineage>
</organism>
<dbReference type="Proteomes" id="UP000187203">
    <property type="component" value="Unassembled WGS sequence"/>
</dbReference>
<dbReference type="EMBL" id="AWUE01016497">
    <property type="protein sequence ID" value="OMO90962.1"/>
    <property type="molecule type" value="Genomic_DNA"/>
</dbReference>
<proteinExistence type="predicted"/>
<protein>
    <submittedName>
        <fullName evidence="1">Uncharacterized protein</fullName>
    </submittedName>
</protein>
<sequence>MECQKHADEVFCSGNVVGVLPVGSITYKDKRVRLMGVTTPTILFSLHNYDGTHHRQL</sequence>
<dbReference type="InterPro" id="IPR043132">
    <property type="entry name" value="BCAT-like_C"/>
</dbReference>
<evidence type="ECO:0000313" key="2">
    <source>
        <dbReference type="Proteomes" id="UP000187203"/>
    </source>
</evidence>
<evidence type="ECO:0000313" key="1">
    <source>
        <dbReference type="EMBL" id="OMO90962.1"/>
    </source>
</evidence>
<comment type="caution">
    <text evidence="1">The sequence shown here is derived from an EMBL/GenBank/DDBJ whole genome shotgun (WGS) entry which is preliminary data.</text>
</comment>
<reference evidence="2" key="1">
    <citation type="submission" date="2013-09" db="EMBL/GenBank/DDBJ databases">
        <title>Corchorus olitorius genome sequencing.</title>
        <authorList>
            <person name="Alam M."/>
            <person name="Haque M.S."/>
            <person name="Islam M.S."/>
            <person name="Emdad E.M."/>
            <person name="Islam M.M."/>
            <person name="Ahmed B."/>
            <person name="Halim A."/>
            <person name="Hossen Q.M.M."/>
            <person name="Hossain M.Z."/>
            <person name="Ahmed R."/>
            <person name="Khan M.M."/>
            <person name="Islam R."/>
            <person name="Rashid M.M."/>
            <person name="Khan S.A."/>
            <person name="Rahman M.S."/>
            <person name="Alam M."/>
            <person name="Yahiya A.S."/>
            <person name="Khan M.S."/>
            <person name="Azam M.S."/>
            <person name="Haque T."/>
            <person name="Lashkar M.Z.H."/>
            <person name="Akhand A.I."/>
            <person name="Morshed G."/>
            <person name="Roy S."/>
            <person name="Uddin K.S."/>
            <person name="Rabeya T."/>
            <person name="Hossain A.S."/>
            <person name="Chowdhury A."/>
            <person name="Snigdha A.R."/>
            <person name="Mortoza M.S."/>
            <person name="Matin S.A."/>
            <person name="Hoque S.M.E."/>
            <person name="Islam M.K."/>
            <person name="Roy D.K."/>
            <person name="Haider R."/>
            <person name="Moosa M.M."/>
            <person name="Elias S.M."/>
            <person name="Hasan A.M."/>
            <person name="Jahan S."/>
            <person name="Shafiuddin M."/>
            <person name="Mahmood N."/>
            <person name="Shommy N.S."/>
        </authorList>
    </citation>
    <scope>NUCLEOTIDE SEQUENCE [LARGE SCALE GENOMIC DNA]</scope>
    <source>
        <strain evidence="2">cv. O-4</strain>
    </source>
</reference>
<accession>A0A1R3J7Z7</accession>
<dbReference type="AlphaFoldDB" id="A0A1R3J7Z7"/>
<dbReference type="SUPFAM" id="SSF56752">
    <property type="entry name" value="D-aminoacid aminotransferase-like PLP-dependent enzymes"/>
    <property type="match status" value="1"/>
</dbReference>